<protein>
    <submittedName>
        <fullName evidence="2">S-layer domain containing protein</fullName>
    </submittedName>
</protein>
<organism evidence="2 3">
    <name type="scientific">Clostridium aceticum</name>
    <dbReference type="NCBI Taxonomy" id="84022"/>
    <lineage>
        <taxon>Bacteria</taxon>
        <taxon>Bacillati</taxon>
        <taxon>Bacillota</taxon>
        <taxon>Clostridia</taxon>
        <taxon>Eubacteriales</taxon>
        <taxon>Clostridiaceae</taxon>
        <taxon>Clostridium</taxon>
    </lineage>
</organism>
<dbReference type="PROSITE" id="PS51272">
    <property type="entry name" value="SLH"/>
    <property type="match status" value="2"/>
</dbReference>
<dbReference type="InterPro" id="IPR001119">
    <property type="entry name" value="SLH_dom"/>
</dbReference>
<keyword evidence="3" id="KW-1185">Reference proteome</keyword>
<dbReference type="OrthoDB" id="1703838at2"/>
<evidence type="ECO:0000313" key="2">
    <source>
        <dbReference type="EMBL" id="AKL93642.1"/>
    </source>
</evidence>
<name>A0A0D8IB11_9CLOT</name>
<reference evidence="2 3" key="1">
    <citation type="submission" date="2014-10" db="EMBL/GenBank/DDBJ databases">
        <title>Genome sequence of Clostridium aceticum DSM 1496.</title>
        <authorList>
            <person name="Poehlein A."/>
            <person name="Schiel-Bengelsdorf B."/>
            <person name="Gottschalk G."/>
            <person name="Duerre P."/>
            <person name="Daniel R."/>
        </authorList>
    </citation>
    <scope>NUCLEOTIDE SEQUENCE [LARGE SCALE GENOMIC DNA]</scope>
    <source>
        <strain evidence="2 3">DSM 1496</strain>
    </source>
</reference>
<dbReference type="KEGG" id="cace:CACET_c01240"/>
<sequence>MKFLKKKRSLSIVLTIIFILQFLPYTTFAIDTLSPYPAHNGLQNGGDLYRSINFTDINNHWGKAHIQEAAGLSLMKGTGNQRFQPDQQLTRLEALTILVKAIGEDEEAQRLGEQQMPPRVRDIVVLSTAEHWGRGYLQVALQNNIVTPQEVNEIMNLTPQQMENLQQQVENRLATYEGRELTPAEMTNLQNQITEQLETRSTWSRPVSRQQAAAWIARALDLEGIYGADMRRVNAFNDMNQMDTEKIPLVEAVLQKGIMSGTSSNTFAPGQSLTRAEMAATIAKFHEELLGQRGLIKKQGEIIAVEELQHEGSTKKVFTIENHDNSKNLIVTETSLRDFPVRKQGNLALSNTLQMGDLIRYYINQNDEVIYASMDSTATTIIEGFVETLDADSRQLVIADFQDKRHILQVQPSAKIQINGKDVALDQLLYGMEVKVTTVGDRTTDVQGYLEEDPDRHGYIPPGSRTKVGDILFIDSNTVEIRSGGVRERYKITTGTRVLRSERPANLFEIKTGDRVMLFFNDIYSPDIATIRVEDHERHITGVYRGQIEQVDQRNREVVLKNVSTYQQGRWVKHPQDQVKLKAEGNLLYEGTEQVTLRDLTTRRDQEAYVAVESSYGVPRVAKMLLKQGSSVVYESTISDVQYSTGRMVVDNTGFTFHPGTIVVKNNRLVDTLNLDLRQNVYVAADILRGSRNASFVSIEYTGMLEDRIDATRLVIYRGLVEDIHHYGITIGRLGYRLDYLRLEDNQWTEVSSRRRVTLTEDTFIFDSELKQEIDPSHFIDTRFIDPEEIEDDELRRRIEDRFYVDKAAYFIVKETHVEGEIYEEVLALNLTPVSIHERGRLHIEHSAIGEITDINLDTQTITLGNVRHWNSLNRRWETVRTPETITTDKAVILINDNPITKDELYRIRRNAKAYVVKSKNVSTGDDGYVIIVEQ</sequence>
<dbReference type="Pfam" id="PF00395">
    <property type="entry name" value="SLH"/>
    <property type="match status" value="2"/>
</dbReference>
<dbReference type="PATRIC" id="fig|84022.5.peg.3989"/>
<dbReference type="STRING" id="84022.CACET_c01240"/>
<dbReference type="Proteomes" id="UP000035704">
    <property type="component" value="Chromosome"/>
</dbReference>
<evidence type="ECO:0000256" key="1">
    <source>
        <dbReference type="ARBA" id="ARBA00022737"/>
    </source>
</evidence>
<dbReference type="AlphaFoldDB" id="A0A0D8IB11"/>
<dbReference type="EMBL" id="CP009687">
    <property type="protein sequence ID" value="AKL93642.1"/>
    <property type="molecule type" value="Genomic_DNA"/>
</dbReference>
<keyword evidence="1" id="KW-0677">Repeat</keyword>
<accession>A0A0D8IB11</accession>
<dbReference type="RefSeq" id="WP_044824634.1">
    <property type="nucleotide sequence ID" value="NZ_CP009687.1"/>
</dbReference>
<gene>
    <name evidence="2" type="ORF">CACET_c01240</name>
</gene>
<evidence type="ECO:0000313" key="3">
    <source>
        <dbReference type="Proteomes" id="UP000035704"/>
    </source>
</evidence>
<proteinExistence type="predicted"/>